<proteinExistence type="predicted"/>
<keyword evidence="3" id="KW-1185">Reference proteome</keyword>
<dbReference type="Proteomes" id="UP000316639">
    <property type="component" value="Unassembled WGS sequence"/>
</dbReference>
<dbReference type="OrthoDB" id="3696695at2"/>
<sequence>MADGVVNVKAKENYATFRAAITLLHEVIDEQVRGFIDKAEDAKIPSEAWSVPSADELKSLANKAIREIEELTEDAKKYEVVLIARGWRV</sequence>
<dbReference type="RefSeq" id="WP_146349629.1">
    <property type="nucleotide sequence ID" value="NZ_VOBR01000003.1"/>
</dbReference>
<feature type="coiled-coil region" evidence="1">
    <location>
        <begin position="54"/>
        <end position="81"/>
    </location>
</feature>
<evidence type="ECO:0000256" key="1">
    <source>
        <dbReference type="SAM" id="Coils"/>
    </source>
</evidence>
<gene>
    <name evidence="2" type="ORF">FKR81_04400</name>
</gene>
<dbReference type="EMBL" id="VOBR01000003">
    <property type="protein sequence ID" value="TWP53218.1"/>
    <property type="molecule type" value="Genomic_DNA"/>
</dbReference>
<evidence type="ECO:0000313" key="3">
    <source>
        <dbReference type="Proteomes" id="UP000316639"/>
    </source>
</evidence>
<keyword evidence="1" id="KW-0175">Coiled coil</keyword>
<accession>A0A563F0B3</accession>
<protein>
    <submittedName>
        <fullName evidence="2">Uncharacterized protein</fullName>
    </submittedName>
</protein>
<reference evidence="2 3" key="1">
    <citation type="submission" date="2019-07" db="EMBL/GenBank/DDBJ databases">
        <title>Lentzea xizangensis sp. nov., isolated from Qinghai-Tibetan Plateau Soils.</title>
        <authorList>
            <person name="Huang J."/>
        </authorList>
    </citation>
    <scope>NUCLEOTIDE SEQUENCE [LARGE SCALE GENOMIC DNA]</scope>
    <source>
        <strain evidence="2 3">FXJ1.1311</strain>
    </source>
</reference>
<organism evidence="2 3">
    <name type="scientific">Lentzea tibetensis</name>
    <dbReference type="NCBI Taxonomy" id="2591470"/>
    <lineage>
        <taxon>Bacteria</taxon>
        <taxon>Bacillati</taxon>
        <taxon>Actinomycetota</taxon>
        <taxon>Actinomycetes</taxon>
        <taxon>Pseudonocardiales</taxon>
        <taxon>Pseudonocardiaceae</taxon>
        <taxon>Lentzea</taxon>
    </lineage>
</organism>
<comment type="caution">
    <text evidence="2">The sequence shown here is derived from an EMBL/GenBank/DDBJ whole genome shotgun (WGS) entry which is preliminary data.</text>
</comment>
<dbReference type="AlphaFoldDB" id="A0A563F0B3"/>
<name>A0A563F0B3_9PSEU</name>
<evidence type="ECO:0000313" key="2">
    <source>
        <dbReference type="EMBL" id="TWP53218.1"/>
    </source>
</evidence>